<dbReference type="PANTHER" id="PTHR37533">
    <property type="entry name" value="FLAGELLAR HOOK-LENGTH CONTROL PROTEIN"/>
    <property type="match status" value="1"/>
</dbReference>
<dbReference type="RefSeq" id="WP_013045699.1">
    <property type="nucleotide sequence ID" value="NC_014010.1"/>
</dbReference>
<keyword evidence="4" id="KW-1185">Reference proteome</keyword>
<dbReference type="InterPro" id="IPR038610">
    <property type="entry name" value="FliK-like_C_sf"/>
</dbReference>
<dbReference type="EMBL" id="CP001751">
    <property type="protein sequence ID" value="ADE39070.1"/>
    <property type="molecule type" value="Genomic_DNA"/>
</dbReference>
<reference evidence="3 4" key="1">
    <citation type="journal article" date="2010" name="J. Bacteriol.">
        <title>Complete genome sequence of "Candidatus Puniceispirillum marinum" IMCC1322, a representative of the SAR116 clade in the Alphaproteobacteria.</title>
        <authorList>
            <person name="Oh H.M."/>
            <person name="Kwon K.K."/>
            <person name="Kang I."/>
            <person name="Kang S.G."/>
            <person name="Lee J.H."/>
            <person name="Kim S.J."/>
            <person name="Cho J.C."/>
        </authorList>
    </citation>
    <scope>NUCLEOTIDE SEQUENCE [LARGE SCALE GENOMIC DNA]</scope>
    <source>
        <strain evidence="3 4">IMCC1322</strain>
    </source>
</reference>
<feature type="region of interest" description="Disordered" evidence="1">
    <location>
        <begin position="411"/>
        <end position="436"/>
    </location>
</feature>
<dbReference type="Pfam" id="PF02120">
    <property type="entry name" value="Flg_hook"/>
    <property type="match status" value="1"/>
</dbReference>
<feature type="region of interest" description="Disordered" evidence="1">
    <location>
        <begin position="533"/>
        <end position="602"/>
    </location>
</feature>
<gene>
    <name evidence="3" type="ordered locus">SAR116_0827</name>
</gene>
<organism evidence="3 4">
    <name type="scientific">Puniceispirillum marinum (strain IMCC1322)</name>
    <dbReference type="NCBI Taxonomy" id="488538"/>
    <lineage>
        <taxon>Bacteria</taxon>
        <taxon>Pseudomonadati</taxon>
        <taxon>Pseudomonadota</taxon>
        <taxon>Alphaproteobacteria</taxon>
        <taxon>Candidatus Puniceispirillales</taxon>
        <taxon>Candidatus Puniceispirillaceae</taxon>
        <taxon>Candidatus Puniceispirillum</taxon>
    </lineage>
</organism>
<evidence type="ECO:0000313" key="3">
    <source>
        <dbReference type="EMBL" id="ADE39070.1"/>
    </source>
</evidence>
<dbReference type="KEGG" id="apb:SAR116_0827"/>
<protein>
    <submittedName>
        <fullName evidence="3">Flagellar hook-length control protein</fullName>
    </submittedName>
</protein>
<keyword evidence="3" id="KW-0966">Cell projection</keyword>
<dbReference type="eggNOG" id="COG3144">
    <property type="taxonomic scope" value="Bacteria"/>
</dbReference>
<dbReference type="PANTHER" id="PTHR37533:SF2">
    <property type="entry name" value="FLAGELLAR HOOK-LENGTH CONTROL PROTEIN"/>
    <property type="match status" value="1"/>
</dbReference>
<dbReference type="InterPro" id="IPR052563">
    <property type="entry name" value="FliK"/>
</dbReference>
<feature type="domain" description="Flagellar hook-length control protein-like C-terminal" evidence="2">
    <location>
        <begin position="461"/>
        <end position="540"/>
    </location>
</feature>
<dbReference type="Gene3D" id="3.30.750.140">
    <property type="match status" value="1"/>
</dbReference>
<keyword evidence="3" id="KW-0282">Flagellum</keyword>
<proteinExistence type="predicted"/>
<evidence type="ECO:0000259" key="2">
    <source>
        <dbReference type="Pfam" id="PF02120"/>
    </source>
</evidence>
<dbReference type="CDD" id="cd17470">
    <property type="entry name" value="T3SS_Flik_C"/>
    <property type="match status" value="1"/>
</dbReference>
<feature type="compositionally biased region" description="Polar residues" evidence="1">
    <location>
        <begin position="585"/>
        <end position="602"/>
    </location>
</feature>
<feature type="compositionally biased region" description="Polar residues" evidence="1">
    <location>
        <begin position="533"/>
        <end position="575"/>
    </location>
</feature>
<name>D5BS23_PUNMI</name>
<dbReference type="InterPro" id="IPR021136">
    <property type="entry name" value="Flagellar_hook_control-like_C"/>
</dbReference>
<evidence type="ECO:0000256" key="1">
    <source>
        <dbReference type="SAM" id="MobiDB-lite"/>
    </source>
</evidence>
<accession>D5BS23</accession>
<evidence type="ECO:0000313" key="4">
    <source>
        <dbReference type="Proteomes" id="UP000007460"/>
    </source>
</evidence>
<keyword evidence="3" id="KW-0969">Cilium</keyword>
<dbReference type="STRING" id="488538.SAR116_0827"/>
<dbReference type="HOGENOM" id="CLU_453328_0_0_5"/>
<dbReference type="Proteomes" id="UP000007460">
    <property type="component" value="Chromosome"/>
</dbReference>
<sequence>MTTIDSSAKSVMVPTSGNEAIALSENAALFETLFGLMQTATDIPNAMEAQSGLMVDGAPEPGVDLASLPAIIASVPLGSTIAMPAVPKAEISDGALAMAQTLLVAQSVGLVDADGDANANTDAPATLDFKIGSPIPALKKDHFEPELPVTVPAELFAKARALVKGEVTAPSRNNYGTGPQPVHQLMSFLKQAVVSKDDKLTRVQTLETPLSDDAMPNIVGQPAGALVIYDAPHTVPAVQVMAPNSAPMPRIATKVAPDSVTYNESHTVLTAPQLAKLESATPMPNIIGKSAGALVTYDAPHTVLTAPDMIAKAAPMPTIAGKSGTAAVMYSQAHTVIESNGEVKAFDVAQATKQNKVQLSNVIESGLMPSAPKDVAARASIIVDNGAIRMQSEKPVPQRIGGDTAAIIQTSESSNGSGTQNNGNRNDGGGFDQASRGNTQIMTAHRLNMADKTWHEGFVRRVENSIKNGDGVIRISLEPRQLGRMQVKLGFQGDATRIQITTETSAAAALLSENEGRLSQMLDQAGLKLGNLQTNTTGSSGFDQNNNMGGQANSGQTGTSSGNDDQSAGKNQSSNGRDEADNGEETPNTLENDNKTVLNILA</sequence>
<feature type="compositionally biased region" description="Low complexity" evidence="1">
    <location>
        <begin position="411"/>
        <end position="425"/>
    </location>
</feature>
<dbReference type="AlphaFoldDB" id="D5BS23"/>